<keyword evidence="6" id="KW-0274">FAD</keyword>
<dbReference type="SMART" id="SM00893">
    <property type="entry name" value="ETF"/>
    <property type="match status" value="1"/>
</dbReference>
<dbReference type="SUPFAM" id="SSF52467">
    <property type="entry name" value="DHS-like NAD/FAD-binding domain"/>
    <property type="match status" value="1"/>
</dbReference>
<evidence type="ECO:0000313" key="11">
    <source>
        <dbReference type="Proteomes" id="UP001211907"/>
    </source>
</evidence>
<evidence type="ECO:0000256" key="6">
    <source>
        <dbReference type="ARBA" id="ARBA00022827"/>
    </source>
</evidence>
<dbReference type="GO" id="GO:0005759">
    <property type="term" value="C:mitochondrial matrix"/>
    <property type="evidence" value="ECO:0007669"/>
    <property type="project" value="UniProtKB-SubCell"/>
</dbReference>
<feature type="domain" description="Electron transfer flavoprotein alpha/beta-subunit N-terminal" evidence="9">
    <location>
        <begin position="123"/>
        <end position="301"/>
    </location>
</feature>
<comment type="subcellular location">
    <subcellularLocation>
        <location evidence="1">Mitochondrion matrix</location>
    </subcellularLocation>
</comment>
<dbReference type="InterPro" id="IPR001308">
    <property type="entry name" value="ETF_a/FixB"/>
</dbReference>
<comment type="similarity">
    <text evidence="2">Belongs to the ETF alpha-subunit/FixB family.</text>
</comment>
<sequence length="430" mass="44835">MSKSAISSRFPLGLAPEESSGSEFAPESGDDAYWSDSDVDEQTRRQSQLSRQQQQQQHQPQPQQNDRQHIRQQQNISIEQSQPPGITVSISALISIHNHSRMHMGWRRAVAGAGAPSRRAASTLVVGETTADGRVAASTLSAVGAAVQLGFPVTLLVLGGSDAGDAAAAKVHSVAHVLASPSKSLLPETVAPLVAAAVQTLKFSHVVAAASPLNKNWLPRAAALLDVEPVSDVIAINAPDSFVRPIYAGNAIATVKSADKIKLLTIRSTSFSPVDASSGSATSVAAPASEATPGSKWISEEVVKSDRPELGAAKVVIAGGRGMKNGENFKLLYDLADKVDGAVGASRAAVDAGFVGNDLQIGQTGKIVAPELYVAVGISGAIQHLAGMKDSKVIVSINKDADAPIFQVSDFGLVGDLFKIVPELTEKIKK</sequence>
<dbReference type="PANTHER" id="PTHR43153">
    <property type="entry name" value="ELECTRON TRANSFER FLAVOPROTEIN ALPHA"/>
    <property type="match status" value="1"/>
</dbReference>
<evidence type="ECO:0000313" key="10">
    <source>
        <dbReference type="EMBL" id="KAJ3130833.1"/>
    </source>
</evidence>
<dbReference type="Pfam" id="PF01012">
    <property type="entry name" value="ETF"/>
    <property type="match status" value="1"/>
</dbReference>
<comment type="function">
    <text evidence="7">The electron transfer flavoprotein serves as a specific electron acceptor for several dehydrogenases, including five acyl-CoA dehydrogenases, glutaryl-CoA and sarcosine dehydrogenase. It transfers the electrons to the main mitochondrial respiratory chain via ETF-ubiquinone oxidoreductase (ETF dehydrogenase).</text>
</comment>
<dbReference type="Proteomes" id="UP001211907">
    <property type="component" value="Unassembled WGS sequence"/>
</dbReference>
<dbReference type="GO" id="GO:0009055">
    <property type="term" value="F:electron transfer activity"/>
    <property type="evidence" value="ECO:0007669"/>
    <property type="project" value="InterPro"/>
</dbReference>
<dbReference type="Gene3D" id="3.40.50.620">
    <property type="entry name" value="HUPs"/>
    <property type="match status" value="1"/>
</dbReference>
<dbReference type="InterPro" id="IPR033947">
    <property type="entry name" value="ETF_alpha_N"/>
</dbReference>
<comment type="subunit">
    <text evidence="3">Heterodimer of an alpha and a beta subunit.</text>
</comment>
<dbReference type="InterPro" id="IPR029035">
    <property type="entry name" value="DHS-like_NAD/FAD-binding_dom"/>
</dbReference>
<dbReference type="InterPro" id="IPR014730">
    <property type="entry name" value="ETF_a/b_N"/>
</dbReference>
<protein>
    <recommendedName>
        <fullName evidence="4">Probable electron transfer flavoprotein subunit alpha, mitochondrial</fullName>
    </recommendedName>
</protein>
<dbReference type="CDD" id="cd01715">
    <property type="entry name" value="ETF_alpha"/>
    <property type="match status" value="1"/>
</dbReference>
<dbReference type="Pfam" id="PF00766">
    <property type="entry name" value="ETF_alpha"/>
    <property type="match status" value="1"/>
</dbReference>
<reference evidence="10" key="1">
    <citation type="submission" date="2020-05" db="EMBL/GenBank/DDBJ databases">
        <title>Phylogenomic resolution of chytrid fungi.</title>
        <authorList>
            <person name="Stajich J.E."/>
            <person name="Amses K."/>
            <person name="Simmons R."/>
            <person name="Seto K."/>
            <person name="Myers J."/>
            <person name="Bonds A."/>
            <person name="Quandt C.A."/>
            <person name="Barry K."/>
            <person name="Liu P."/>
            <person name="Grigoriev I."/>
            <person name="Longcore J.E."/>
            <person name="James T.Y."/>
        </authorList>
    </citation>
    <scope>NUCLEOTIDE SEQUENCE</scope>
    <source>
        <strain evidence="10">JEL0513</strain>
    </source>
</reference>
<evidence type="ECO:0000256" key="4">
    <source>
        <dbReference type="ARBA" id="ARBA00020656"/>
    </source>
</evidence>
<evidence type="ECO:0000256" key="8">
    <source>
        <dbReference type="SAM" id="MobiDB-lite"/>
    </source>
</evidence>
<evidence type="ECO:0000256" key="3">
    <source>
        <dbReference type="ARBA" id="ARBA00011355"/>
    </source>
</evidence>
<evidence type="ECO:0000256" key="2">
    <source>
        <dbReference type="ARBA" id="ARBA00005817"/>
    </source>
</evidence>
<evidence type="ECO:0000256" key="7">
    <source>
        <dbReference type="ARBA" id="ARBA00025416"/>
    </source>
</evidence>
<name>A0AAD5T4Q0_9FUNG</name>
<dbReference type="SUPFAM" id="SSF52402">
    <property type="entry name" value="Adenine nucleotide alpha hydrolases-like"/>
    <property type="match status" value="1"/>
</dbReference>
<dbReference type="Gene3D" id="3.40.50.1220">
    <property type="entry name" value="TPP-binding domain"/>
    <property type="match status" value="1"/>
</dbReference>
<feature type="region of interest" description="Disordered" evidence="8">
    <location>
        <begin position="1"/>
        <end position="72"/>
    </location>
</feature>
<proteinExistence type="inferred from homology"/>
<dbReference type="GO" id="GO:0050660">
    <property type="term" value="F:flavin adenine dinucleotide binding"/>
    <property type="evidence" value="ECO:0007669"/>
    <property type="project" value="InterPro"/>
</dbReference>
<organism evidence="10 11">
    <name type="scientific">Physocladia obscura</name>
    <dbReference type="NCBI Taxonomy" id="109957"/>
    <lineage>
        <taxon>Eukaryota</taxon>
        <taxon>Fungi</taxon>
        <taxon>Fungi incertae sedis</taxon>
        <taxon>Chytridiomycota</taxon>
        <taxon>Chytridiomycota incertae sedis</taxon>
        <taxon>Chytridiomycetes</taxon>
        <taxon>Chytridiales</taxon>
        <taxon>Chytriomycetaceae</taxon>
        <taxon>Physocladia</taxon>
    </lineage>
</organism>
<keyword evidence="5" id="KW-0285">Flavoprotein</keyword>
<comment type="caution">
    <text evidence="10">The sequence shown here is derived from an EMBL/GenBank/DDBJ whole genome shotgun (WGS) entry which is preliminary data.</text>
</comment>
<dbReference type="FunFam" id="3.40.50.1220:FF:000001">
    <property type="entry name" value="Electron transfer flavoprotein, alpha subunit"/>
    <property type="match status" value="1"/>
</dbReference>
<dbReference type="PANTHER" id="PTHR43153:SF1">
    <property type="entry name" value="ELECTRON TRANSFER FLAVOPROTEIN SUBUNIT ALPHA, MITOCHONDRIAL"/>
    <property type="match status" value="1"/>
</dbReference>
<feature type="compositionally biased region" description="Low complexity" evidence="8">
    <location>
        <begin position="45"/>
        <end position="72"/>
    </location>
</feature>
<dbReference type="EMBL" id="JADGJH010000348">
    <property type="protein sequence ID" value="KAJ3130833.1"/>
    <property type="molecule type" value="Genomic_DNA"/>
</dbReference>
<evidence type="ECO:0000256" key="5">
    <source>
        <dbReference type="ARBA" id="ARBA00022630"/>
    </source>
</evidence>
<evidence type="ECO:0000259" key="9">
    <source>
        <dbReference type="SMART" id="SM00893"/>
    </source>
</evidence>
<accession>A0AAD5T4Q0</accession>
<dbReference type="GO" id="GO:0033539">
    <property type="term" value="P:fatty acid beta-oxidation using acyl-CoA dehydrogenase"/>
    <property type="evidence" value="ECO:0007669"/>
    <property type="project" value="TreeGrafter"/>
</dbReference>
<dbReference type="InterPro" id="IPR014731">
    <property type="entry name" value="ETF_asu_C"/>
</dbReference>
<dbReference type="AlphaFoldDB" id="A0AAD5T4Q0"/>
<evidence type="ECO:0000256" key="1">
    <source>
        <dbReference type="ARBA" id="ARBA00004305"/>
    </source>
</evidence>
<keyword evidence="11" id="KW-1185">Reference proteome</keyword>
<gene>
    <name evidence="10" type="ORF">HK100_007380</name>
</gene>
<dbReference type="InterPro" id="IPR014729">
    <property type="entry name" value="Rossmann-like_a/b/a_fold"/>
</dbReference>